<sequence length="454" mass="51674">MKTPTYSQLSPAQSRLLSYVRTNNLLRTADYRDIIQQQAGFMFQPLPIFLEPALGASLGSLTRGLFELIKQIPSRIFNLRAADIGAYYSIPEKLAAQQLKHFDVGTLDNLLGRADVCLTPTGFKCMEFNISSNLGNMLEIHQARRRYVEHACLKEYFQAQEATFAPNILDQYFDFIAAQCSKISDDDTFHVVFACPAPAESFVSALRDMGLRGSQGHRFTFNACSYYDLEIRDRKIFHRGKRIHALVDRYEGLMPDQLAALGRSGSVVLFGGNLTTLLQNKISLALLSELSDSHLFTDAERALIDRFVPWTRKLTKERLTPGNYFLEFLMDEKDSLILKQSNLSSGESVHIGKECPIERWQAVLHQAGTDANWLVQTFADSIRYEFLDDNDGLSDYMGRWGAYVFGDKMGYKDLILKPMDQNESVVNVHHGARYTYVFEMLEEHSHIREQQQIA</sequence>
<dbReference type="SUPFAM" id="SSF56059">
    <property type="entry name" value="Glutathione synthetase ATP-binding domain-like"/>
    <property type="match status" value="1"/>
</dbReference>
<keyword evidence="2" id="KW-1185">Reference proteome</keyword>
<dbReference type="AlphaFoldDB" id="A0A1M5XV76"/>
<accession>A0A1M5XV76</accession>
<dbReference type="STRING" id="947013.SAMN04488109_6890"/>
<dbReference type="EMBL" id="FQWQ01000007">
    <property type="protein sequence ID" value="SHI03438.1"/>
    <property type="molecule type" value="Genomic_DNA"/>
</dbReference>
<gene>
    <name evidence="1" type="ORF">SAMN04488109_6890</name>
</gene>
<dbReference type="RefSeq" id="WP_073143616.1">
    <property type="nucleotide sequence ID" value="NZ_FQWQ01000007.1"/>
</dbReference>
<reference evidence="1 2" key="1">
    <citation type="submission" date="2016-11" db="EMBL/GenBank/DDBJ databases">
        <authorList>
            <person name="Jaros S."/>
            <person name="Januszkiewicz K."/>
            <person name="Wedrychowicz H."/>
        </authorList>
    </citation>
    <scope>NUCLEOTIDE SEQUENCE [LARGE SCALE GENOMIC DNA]</scope>
    <source>
        <strain evidence="1 2">DSM 24574</strain>
    </source>
</reference>
<name>A0A1M5XV76_9BACT</name>
<organism evidence="1 2">
    <name type="scientific">Chryseolinea serpens</name>
    <dbReference type="NCBI Taxonomy" id="947013"/>
    <lineage>
        <taxon>Bacteria</taxon>
        <taxon>Pseudomonadati</taxon>
        <taxon>Bacteroidota</taxon>
        <taxon>Cytophagia</taxon>
        <taxon>Cytophagales</taxon>
        <taxon>Fulvivirgaceae</taxon>
        <taxon>Chryseolinea</taxon>
    </lineage>
</organism>
<evidence type="ECO:0000313" key="1">
    <source>
        <dbReference type="EMBL" id="SHI03438.1"/>
    </source>
</evidence>
<proteinExistence type="predicted"/>
<evidence type="ECO:0000313" key="2">
    <source>
        <dbReference type="Proteomes" id="UP000184212"/>
    </source>
</evidence>
<dbReference type="OrthoDB" id="9771802at2"/>
<dbReference type="Proteomes" id="UP000184212">
    <property type="component" value="Unassembled WGS sequence"/>
</dbReference>
<protein>
    <submittedName>
        <fullName evidence="1">Uncharacterized protein</fullName>
    </submittedName>
</protein>